<dbReference type="PANTHER" id="PTHR28067:SF1">
    <property type="entry name" value="DNA REPLICATION REGULATOR SLD3"/>
    <property type="match status" value="1"/>
</dbReference>
<protein>
    <recommendedName>
        <fullName evidence="2">DNA replication regulator Sld3 C-terminal domain-containing protein</fullName>
    </recommendedName>
</protein>
<dbReference type="InterPro" id="IPR013948">
    <property type="entry name" value="DNA_replication_reg_Sld3_C"/>
</dbReference>
<gene>
    <name evidence="3" type="ORF">jhhlp_007173</name>
</gene>
<dbReference type="Pfam" id="PF08639">
    <property type="entry name" value="Sld3_STD"/>
    <property type="match status" value="1"/>
</dbReference>
<keyword evidence="4" id="KW-1185">Reference proteome</keyword>
<proteinExistence type="predicted"/>
<evidence type="ECO:0000313" key="3">
    <source>
        <dbReference type="EMBL" id="PKS06425.1"/>
    </source>
</evidence>
<evidence type="ECO:0000313" key="4">
    <source>
        <dbReference type="Proteomes" id="UP000233524"/>
    </source>
</evidence>
<comment type="caution">
    <text evidence="3">The sequence shown here is derived from an EMBL/GenBank/DDBJ whole genome shotgun (WGS) entry which is preliminary data.</text>
</comment>
<feature type="region of interest" description="Disordered" evidence="1">
    <location>
        <begin position="717"/>
        <end position="744"/>
    </location>
</feature>
<sequence>MRSSKSSPSSDASRPQSGILTPTSATSLNHDTNRDITSSRKRKRDSSAMQDLLKPTIVLKEQPHPPKLLAKPVVLQPLMVVPRGDLPLSYLDLTFPSGDLTPSRFYESHVRILDLENRRGGGPHLLIARLDSNGSLYVIEGFEKSLYTACKLGPWVELSQLSSKATLACQQVLDLAGTQGETPAQAVALTTPSLHIAYKEKRMAIEALQSVVRRKSRTQSISTLPSLGEGMITPPTASTETGRPGPDEIPDAQNTKSGQEVPVPTSSQPLLLSPAPPCSLPPPPSGEELLEKIRTQYFEALYRSKGSLAYFPKGPLSRARAAFHLESDINLNMGDLVEFLKGLVLPLRHMNKKYQETIPTIIKEMKMRVESSGDERPRKRKSKKMKLGRNGLYPGEEESVRAWWISNKPDLTEGEATVSESQMKSYIALLRTRETQLQLILILETLALEPLVATVDAIDTQLPGVQPSIETEEPKKKKKTKGKGQDLTDLADMHADLLCIWQSTASDEMRLLQDAQLPDQLKEGQKVQKASSEPLKDFCIDIIMPFFSARLPELCDSLNRKLGGPVILASPPKPSKPSKPKTVAAKQPKPGAVAKRPLLAKDARSLQRAFSNDQLQRDRRSMSRGPSKAVAALLSATETAISGLKRENNETPSLMSIPRMKSDCGLLKSARVGSLSRSNSISGDDPKVKKKAMVEAELQDAIALLRKPNRQLASVSMADAAEKRVSGSLSQTRKSRRPVRHTPSEEVKIKATPLHNRYRDTMAGQSQPAPVAWPLPRLVSNDPPPSSGGSVISATAPRKGFRDALQNSVSPAFDVIGSTPARKPMVDMIDATPAAQTSAIASTPVRQTARPAMQPAEEQSILQSSPLMPRRAAPSQYLAVPKSGASRPADLSGVRSLKDIFRTPVKPKVAIAPAVEVKEVEKEPAVADKKVSVYERLGWDNEFDDL</sequence>
<dbReference type="STRING" id="41688.A0A2N3N1W8"/>
<dbReference type="VEuPathDB" id="FungiDB:jhhlp_007173"/>
<feature type="region of interest" description="Disordered" evidence="1">
    <location>
        <begin position="368"/>
        <end position="391"/>
    </location>
</feature>
<name>A0A2N3N1W8_9PEZI</name>
<dbReference type="InParanoid" id="A0A2N3N1W8"/>
<feature type="compositionally biased region" description="Polar residues" evidence="1">
    <location>
        <begin position="18"/>
        <end position="30"/>
    </location>
</feature>
<feature type="region of interest" description="Disordered" evidence="1">
    <location>
        <begin position="569"/>
        <end position="591"/>
    </location>
</feature>
<feature type="compositionally biased region" description="Pro residues" evidence="1">
    <location>
        <begin position="274"/>
        <end position="284"/>
    </location>
</feature>
<accession>A0A2N3N1W8</accession>
<dbReference type="PANTHER" id="PTHR28067">
    <property type="entry name" value="DNA REPLICATION REGULATOR SLD3"/>
    <property type="match status" value="1"/>
</dbReference>
<feature type="compositionally biased region" description="Low complexity" evidence="1">
    <location>
        <begin position="1"/>
        <end position="17"/>
    </location>
</feature>
<dbReference type="InterPro" id="IPR042511">
    <property type="entry name" value="Sld3"/>
</dbReference>
<dbReference type="EMBL" id="NLAX01001034">
    <property type="protein sequence ID" value="PKS06425.1"/>
    <property type="molecule type" value="Genomic_DNA"/>
</dbReference>
<dbReference type="AlphaFoldDB" id="A0A2N3N1W8"/>
<evidence type="ECO:0000256" key="1">
    <source>
        <dbReference type="SAM" id="MobiDB-lite"/>
    </source>
</evidence>
<feature type="domain" description="DNA replication regulator Sld3 C-terminal" evidence="2">
    <location>
        <begin position="288"/>
        <end position="846"/>
    </location>
</feature>
<dbReference type="Proteomes" id="UP000233524">
    <property type="component" value="Unassembled WGS sequence"/>
</dbReference>
<feature type="compositionally biased region" description="Low complexity" evidence="1">
    <location>
        <begin position="262"/>
        <end position="273"/>
    </location>
</feature>
<feature type="region of interest" description="Disordered" evidence="1">
    <location>
        <begin position="465"/>
        <end position="485"/>
    </location>
</feature>
<reference evidence="3 4" key="1">
    <citation type="journal article" date="2017" name="G3 (Bethesda)">
        <title>First Draft Genome Sequence of the Pathogenic Fungus Lomentospora prolificans (Formerly Scedosporium prolificans).</title>
        <authorList>
            <person name="Luo R."/>
            <person name="Zimin A."/>
            <person name="Workman R."/>
            <person name="Fan Y."/>
            <person name="Pertea G."/>
            <person name="Grossman N."/>
            <person name="Wear M.P."/>
            <person name="Jia B."/>
            <person name="Miller H."/>
            <person name="Casadevall A."/>
            <person name="Timp W."/>
            <person name="Zhang S.X."/>
            <person name="Salzberg S.L."/>
        </authorList>
    </citation>
    <scope>NUCLEOTIDE SEQUENCE [LARGE SCALE GENOMIC DNA]</scope>
    <source>
        <strain evidence="3 4">JHH-5317</strain>
    </source>
</reference>
<dbReference type="GO" id="GO:0006270">
    <property type="term" value="P:DNA replication initiation"/>
    <property type="evidence" value="ECO:0007669"/>
    <property type="project" value="InterPro"/>
</dbReference>
<dbReference type="GO" id="GO:0031261">
    <property type="term" value="C:DNA replication preinitiation complex"/>
    <property type="evidence" value="ECO:0007669"/>
    <property type="project" value="TreeGrafter"/>
</dbReference>
<organism evidence="3 4">
    <name type="scientific">Lomentospora prolificans</name>
    <dbReference type="NCBI Taxonomy" id="41688"/>
    <lineage>
        <taxon>Eukaryota</taxon>
        <taxon>Fungi</taxon>
        <taxon>Dikarya</taxon>
        <taxon>Ascomycota</taxon>
        <taxon>Pezizomycotina</taxon>
        <taxon>Sordariomycetes</taxon>
        <taxon>Hypocreomycetidae</taxon>
        <taxon>Microascales</taxon>
        <taxon>Microascaceae</taxon>
        <taxon>Lomentospora</taxon>
    </lineage>
</organism>
<feature type="compositionally biased region" description="Basic and acidic residues" evidence="1">
    <location>
        <begin position="368"/>
        <end position="377"/>
    </location>
</feature>
<feature type="region of interest" description="Disordered" evidence="1">
    <location>
        <begin position="1"/>
        <end position="49"/>
    </location>
</feature>
<feature type="region of interest" description="Disordered" evidence="1">
    <location>
        <begin position="219"/>
        <end position="284"/>
    </location>
</feature>
<dbReference type="Gene3D" id="1.20.58.2130">
    <property type="match status" value="1"/>
</dbReference>
<feature type="compositionally biased region" description="Basic residues" evidence="1">
    <location>
        <begin position="378"/>
        <end position="387"/>
    </location>
</feature>
<evidence type="ECO:0000259" key="2">
    <source>
        <dbReference type="Pfam" id="PF08639"/>
    </source>
</evidence>
<dbReference type="OrthoDB" id="5395343at2759"/>